<keyword evidence="4 7" id="KW-0812">Transmembrane</keyword>
<dbReference type="InterPro" id="IPR032808">
    <property type="entry name" value="DoxX"/>
</dbReference>
<dbReference type="KEGG" id="lby:Lbys_0595"/>
<dbReference type="OrthoDB" id="9813193at2"/>
<evidence type="ECO:0000256" key="4">
    <source>
        <dbReference type="ARBA" id="ARBA00022692"/>
    </source>
</evidence>
<organism evidence="8 9">
    <name type="scientific">Leadbetterella byssophila (strain DSM 17132 / JCM 16389 / KACC 11308 / NBRC 106382 / 4M15)</name>
    <dbReference type="NCBI Taxonomy" id="649349"/>
    <lineage>
        <taxon>Bacteria</taxon>
        <taxon>Pseudomonadati</taxon>
        <taxon>Bacteroidota</taxon>
        <taxon>Cytophagia</taxon>
        <taxon>Cytophagales</taxon>
        <taxon>Leadbetterellaceae</taxon>
        <taxon>Leadbetterella</taxon>
    </lineage>
</organism>
<dbReference type="Proteomes" id="UP000007435">
    <property type="component" value="Chromosome"/>
</dbReference>
<dbReference type="PANTHER" id="PTHR33452">
    <property type="entry name" value="OXIDOREDUCTASE CATD-RELATED"/>
    <property type="match status" value="1"/>
</dbReference>
<dbReference type="eggNOG" id="COG2259">
    <property type="taxonomic scope" value="Bacteria"/>
</dbReference>
<dbReference type="EMBL" id="CP002305">
    <property type="protein sequence ID" value="ADQ16358.1"/>
    <property type="molecule type" value="Genomic_DNA"/>
</dbReference>
<gene>
    <name evidence="8" type="ordered locus">Lbys_0595</name>
</gene>
<dbReference type="HOGENOM" id="CLU_058421_6_5_10"/>
<evidence type="ECO:0000256" key="2">
    <source>
        <dbReference type="ARBA" id="ARBA00006679"/>
    </source>
</evidence>
<sequence>MLKKIRSTAPISLDLGLLVLRFFSFAFLLTHGWPKFQKMVVGDFSFGDPVGLGESNSLGLAVFSEFFCSILIMIGFFTRPALIFNAITMGVAAFVVHSGQPFKQKELALVYFVICVALYFTGPGKYSLDKK</sequence>
<evidence type="ECO:0000256" key="3">
    <source>
        <dbReference type="ARBA" id="ARBA00022475"/>
    </source>
</evidence>
<comment type="subcellular location">
    <subcellularLocation>
        <location evidence="1">Cell membrane</location>
        <topology evidence="1">Multi-pass membrane protein</topology>
    </subcellularLocation>
</comment>
<name>E4RY30_LEAB4</name>
<evidence type="ECO:0000313" key="9">
    <source>
        <dbReference type="Proteomes" id="UP000007435"/>
    </source>
</evidence>
<dbReference type="Pfam" id="PF07681">
    <property type="entry name" value="DoxX"/>
    <property type="match status" value="1"/>
</dbReference>
<reference key="1">
    <citation type="submission" date="2010-11" db="EMBL/GenBank/DDBJ databases">
        <title>The complete genome of Leadbetterella byssophila DSM 17132.</title>
        <authorList>
            <consortium name="US DOE Joint Genome Institute (JGI-PGF)"/>
            <person name="Lucas S."/>
            <person name="Copeland A."/>
            <person name="Lapidus A."/>
            <person name="Glavina del Rio T."/>
            <person name="Dalin E."/>
            <person name="Tice H."/>
            <person name="Bruce D."/>
            <person name="Goodwin L."/>
            <person name="Pitluck S."/>
            <person name="Kyrpides N."/>
            <person name="Mavromatis K."/>
            <person name="Ivanova N."/>
            <person name="Teshima H."/>
            <person name="Brettin T."/>
            <person name="Detter J.C."/>
            <person name="Han C."/>
            <person name="Tapia R."/>
            <person name="Land M."/>
            <person name="Hauser L."/>
            <person name="Markowitz V."/>
            <person name="Cheng J.-F."/>
            <person name="Hugenholtz P."/>
            <person name="Woyke T."/>
            <person name="Wu D."/>
            <person name="Tindall B."/>
            <person name="Pomrenke H.G."/>
            <person name="Brambilla E."/>
            <person name="Klenk H.-P."/>
            <person name="Eisen J.A."/>
        </authorList>
    </citation>
    <scope>NUCLEOTIDE SEQUENCE [LARGE SCALE GENOMIC DNA]</scope>
    <source>
        <strain>DSM 17132</strain>
    </source>
</reference>
<evidence type="ECO:0000256" key="1">
    <source>
        <dbReference type="ARBA" id="ARBA00004651"/>
    </source>
</evidence>
<feature type="transmembrane region" description="Helical" evidence="7">
    <location>
        <begin position="58"/>
        <end position="77"/>
    </location>
</feature>
<evidence type="ECO:0000256" key="6">
    <source>
        <dbReference type="ARBA" id="ARBA00023136"/>
    </source>
</evidence>
<dbReference type="AlphaFoldDB" id="E4RY30"/>
<dbReference type="InterPro" id="IPR051907">
    <property type="entry name" value="DoxX-like_oxidoreductase"/>
</dbReference>
<evidence type="ECO:0000256" key="7">
    <source>
        <dbReference type="SAM" id="Phobius"/>
    </source>
</evidence>
<evidence type="ECO:0000313" key="8">
    <source>
        <dbReference type="EMBL" id="ADQ16358.1"/>
    </source>
</evidence>
<dbReference type="RefSeq" id="WP_013407410.1">
    <property type="nucleotide sequence ID" value="NC_014655.1"/>
</dbReference>
<keyword evidence="3" id="KW-1003">Cell membrane</keyword>
<keyword evidence="5 7" id="KW-1133">Transmembrane helix</keyword>
<keyword evidence="9" id="KW-1185">Reference proteome</keyword>
<reference evidence="8 9" key="2">
    <citation type="journal article" date="2011" name="Stand. Genomic Sci.">
        <title>Complete genome sequence of Leadbetterella byssophila type strain (4M15).</title>
        <authorList>
            <person name="Abt B."/>
            <person name="Teshima H."/>
            <person name="Lucas S."/>
            <person name="Lapidus A."/>
            <person name="Del Rio T.G."/>
            <person name="Nolan M."/>
            <person name="Tice H."/>
            <person name="Cheng J.F."/>
            <person name="Pitluck S."/>
            <person name="Liolios K."/>
            <person name="Pagani I."/>
            <person name="Ivanova N."/>
            <person name="Mavromatis K."/>
            <person name="Pati A."/>
            <person name="Tapia R."/>
            <person name="Han C."/>
            <person name="Goodwin L."/>
            <person name="Chen A."/>
            <person name="Palaniappan K."/>
            <person name="Land M."/>
            <person name="Hauser L."/>
            <person name="Chang Y.J."/>
            <person name="Jeffries C.D."/>
            <person name="Rohde M."/>
            <person name="Goker M."/>
            <person name="Tindall B.J."/>
            <person name="Detter J.C."/>
            <person name="Woyke T."/>
            <person name="Bristow J."/>
            <person name="Eisen J.A."/>
            <person name="Markowitz V."/>
            <person name="Hugenholtz P."/>
            <person name="Klenk H.P."/>
            <person name="Kyrpides N.C."/>
        </authorList>
    </citation>
    <scope>NUCLEOTIDE SEQUENCE [LARGE SCALE GENOMIC DNA]</scope>
    <source>
        <strain evidence="9">DSM 17132 / JCM 16389 / KACC 11308 / NBRC 106382 / 4M15</strain>
    </source>
</reference>
<dbReference type="GO" id="GO:0005886">
    <property type="term" value="C:plasma membrane"/>
    <property type="evidence" value="ECO:0007669"/>
    <property type="project" value="UniProtKB-SubCell"/>
</dbReference>
<proteinExistence type="inferred from homology"/>
<dbReference type="PANTHER" id="PTHR33452:SF1">
    <property type="entry name" value="INNER MEMBRANE PROTEIN YPHA-RELATED"/>
    <property type="match status" value="1"/>
</dbReference>
<comment type="similarity">
    <text evidence="2">Belongs to the DoxX family.</text>
</comment>
<feature type="transmembrane region" description="Helical" evidence="7">
    <location>
        <begin position="108"/>
        <end position="128"/>
    </location>
</feature>
<evidence type="ECO:0000256" key="5">
    <source>
        <dbReference type="ARBA" id="ARBA00022989"/>
    </source>
</evidence>
<dbReference type="STRING" id="649349.Lbys_0595"/>
<feature type="transmembrane region" description="Helical" evidence="7">
    <location>
        <begin position="12"/>
        <end position="33"/>
    </location>
</feature>
<protein>
    <submittedName>
        <fullName evidence="8">DoxX family protein</fullName>
    </submittedName>
</protein>
<feature type="transmembrane region" description="Helical" evidence="7">
    <location>
        <begin position="82"/>
        <end position="102"/>
    </location>
</feature>
<accession>E4RY30</accession>
<keyword evidence="6 7" id="KW-0472">Membrane</keyword>